<proteinExistence type="inferred from homology"/>
<dbReference type="PATRIC" id="fig|35806.4.peg.3842"/>
<protein>
    <submittedName>
        <fullName evidence="8">Putative transporter, RhaT family, DMT superfamily protein</fullName>
    </submittedName>
</protein>
<feature type="transmembrane region" description="Helical" evidence="6">
    <location>
        <begin position="149"/>
        <end position="168"/>
    </location>
</feature>
<evidence type="ECO:0000256" key="5">
    <source>
        <dbReference type="ARBA" id="ARBA00023136"/>
    </source>
</evidence>
<keyword evidence="4 6" id="KW-1133">Transmembrane helix</keyword>
<dbReference type="Proteomes" id="UP000064912">
    <property type="component" value="Chromosome"/>
</dbReference>
<evidence type="ECO:0000313" key="8">
    <source>
        <dbReference type="EMBL" id="BAQ70875.1"/>
    </source>
</evidence>
<reference evidence="8 9" key="1">
    <citation type="submission" date="2015-02" db="EMBL/GenBank/DDBJ databases">
        <title>Genome sequene of Rhodovulum sulfidophilum DSM 2351.</title>
        <authorList>
            <person name="Nagao N."/>
        </authorList>
    </citation>
    <scope>NUCLEOTIDE SEQUENCE [LARGE SCALE GENOMIC DNA]</scope>
    <source>
        <strain evidence="8 9">DSM 2351</strain>
    </source>
</reference>
<dbReference type="PANTHER" id="PTHR22911">
    <property type="entry name" value="ACYL-MALONYL CONDENSING ENZYME-RELATED"/>
    <property type="match status" value="1"/>
</dbReference>
<comment type="similarity">
    <text evidence="2">Belongs to the drug/metabolite transporter (DMT) superfamily. 10 TMS drug/metabolite exporter (DME) (TC 2.A.7.3) family.</text>
</comment>
<feature type="transmembrane region" description="Helical" evidence="6">
    <location>
        <begin position="238"/>
        <end position="256"/>
    </location>
</feature>
<feature type="transmembrane region" description="Helical" evidence="6">
    <location>
        <begin position="180"/>
        <end position="200"/>
    </location>
</feature>
<feature type="transmembrane region" description="Helical" evidence="6">
    <location>
        <begin position="262"/>
        <end position="280"/>
    </location>
</feature>
<dbReference type="InterPro" id="IPR037185">
    <property type="entry name" value="EmrE-like"/>
</dbReference>
<evidence type="ECO:0000256" key="2">
    <source>
        <dbReference type="ARBA" id="ARBA00009853"/>
    </source>
</evidence>
<evidence type="ECO:0000256" key="4">
    <source>
        <dbReference type="ARBA" id="ARBA00022989"/>
    </source>
</evidence>
<evidence type="ECO:0000313" key="9">
    <source>
        <dbReference type="Proteomes" id="UP000064912"/>
    </source>
</evidence>
<feature type="transmembrane region" description="Helical" evidence="6">
    <location>
        <begin position="206"/>
        <end position="226"/>
    </location>
</feature>
<feature type="domain" description="EamA" evidence="7">
    <location>
        <begin position="8"/>
        <end position="139"/>
    </location>
</feature>
<dbReference type="SUPFAM" id="SSF103481">
    <property type="entry name" value="Multidrug resistance efflux transporter EmrE"/>
    <property type="match status" value="2"/>
</dbReference>
<evidence type="ECO:0000256" key="6">
    <source>
        <dbReference type="SAM" id="Phobius"/>
    </source>
</evidence>
<dbReference type="EMBL" id="AP014800">
    <property type="protein sequence ID" value="BAQ70875.1"/>
    <property type="molecule type" value="Genomic_DNA"/>
</dbReference>
<sequence length="316" mass="33395">MAASTVRGAGFALAGFAVYSGHDAVVKGLGVHYDAIQILFFSALLGFPLIALILIREGDGGSLWPRHPGWIALRTVAVMMNILMAFYAFSAIPLAETYAIIFSTPLIITALSVPILGERVGPRRWAAVVLGLIGVLIVLRPWGASELSFGHLAALISAGSSALVSVIVRKIGNEERSVVLLLYPLLANVVLMGCLLPVVYRPMPVAHLGGMALVAIGALTAMWLMINAYRASEAATVAPMQYSQMIWAVLIGYLFFDEIPDATTPIGATVIAASGSILFLREGRAQVSENRLALHATDRAGVAPGPVLPGVEESPE</sequence>
<feature type="transmembrane region" description="Helical" evidence="6">
    <location>
        <begin position="124"/>
        <end position="143"/>
    </location>
</feature>
<evidence type="ECO:0000256" key="1">
    <source>
        <dbReference type="ARBA" id="ARBA00004141"/>
    </source>
</evidence>
<dbReference type="Pfam" id="PF00892">
    <property type="entry name" value="EamA"/>
    <property type="match status" value="2"/>
</dbReference>
<comment type="subcellular location">
    <subcellularLocation>
        <location evidence="1">Membrane</location>
        <topology evidence="1">Multi-pass membrane protein</topology>
    </subcellularLocation>
</comment>
<dbReference type="GO" id="GO:0016020">
    <property type="term" value="C:membrane"/>
    <property type="evidence" value="ECO:0007669"/>
    <property type="project" value="UniProtKB-SubCell"/>
</dbReference>
<organism evidence="8 9">
    <name type="scientific">Rhodovulum sulfidophilum</name>
    <name type="common">Rhodobacter sulfidophilus</name>
    <dbReference type="NCBI Taxonomy" id="35806"/>
    <lineage>
        <taxon>Bacteria</taxon>
        <taxon>Pseudomonadati</taxon>
        <taxon>Pseudomonadota</taxon>
        <taxon>Alphaproteobacteria</taxon>
        <taxon>Rhodobacterales</taxon>
        <taxon>Paracoccaceae</taxon>
        <taxon>Rhodovulum</taxon>
    </lineage>
</organism>
<keyword evidence="3 6" id="KW-0812">Transmembrane</keyword>
<accession>A0A0D6B7S4</accession>
<feature type="transmembrane region" description="Helical" evidence="6">
    <location>
        <begin position="71"/>
        <end position="92"/>
    </location>
</feature>
<dbReference type="KEGG" id="rsu:NHU_03750"/>
<feature type="domain" description="EamA" evidence="7">
    <location>
        <begin position="149"/>
        <end position="274"/>
    </location>
</feature>
<keyword evidence="5 6" id="KW-0472">Membrane</keyword>
<gene>
    <name evidence="8" type="ORF">NHU_03750</name>
</gene>
<feature type="transmembrane region" description="Helical" evidence="6">
    <location>
        <begin position="98"/>
        <end position="117"/>
    </location>
</feature>
<dbReference type="eggNOG" id="COG0697">
    <property type="taxonomic scope" value="Bacteria"/>
</dbReference>
<name>A0A0D6B7S4_RHOSU</name>
<dbReference type="Gene3D" id="1.10.3730.20">
    <property type="match status" value="1"/>
</dbReference>
<dbReference type="AlphaFoldDB" id="A0A0D6B7S4"/>
<feature type="transmembrane region" description="Helical" evidence="6">
    <location>
        <begin position="36"/>
        <end position="55"/>
    </location>
</feature>
<dbReference type="InterPro" id="IPR000620">
    <property type="entry name" value="EamA_dom"/>
</dbReference>
<evidence type="ECO:0000256" key="3">
    <source>
        <dbReference type="ARBA" id="ARBA00022692"/>
    </source>
</evidence>
<dbReference type="PANTHER" id="PTHR22911:SF6">
    <property type="entry name" value="SOLUTE CARRIER FAMILY 35 MEMBER G1"/>
    <property type="match status" value="1"/>
</dbReference>
<evidence type="ECO:0000259" key="7">
    <source>
        <dbReference type="Pfam" id="PF00892"/>
    </source>
</evidence>